<dbReference type="PROSITE" id="PS50404">
    <property type="entry name" value="GST_NTER"/>
    <property type="match status" value="1"/>
</dbReference>
<organism evidence="3 4">
    <name type="scientific">Nannocystis punicea</name>
    <dbReference type="NCBI Taxonomy" id="2995304"/>
    <lineage>
        <taxon>Bacteria</taxon>
        <taxon>Pseudomonadati</taxon>
        <taxon>Myxococcota</taxon>
        <taxon>Polyangia</taxon>
        <taxon>Nannocystales</taxon>
        <taxon>Nannocystaceae</taxon>
        <taxon>Nannocystis</taxon>
    </lineage>
</organism>
<dbReference type="Pfam" id="PF00043">
    <property type="entry name" value="GST_C"/>
    <property type="match status" value="1"/>
</dbReference>
<name>A0ABY7HBT8_9BACT</name>
<dbReference type="InterPro" id="IPR036282">
    <property type="entry name" value="Glutathione-S-Trfase_C_sf"/>
</dbReference>
<keyword evidence="4" id="KW-1185">Reference proteome</keyword>
<dbReference type="CDD" id="cd03057">
    <property type="entry name" value="GST_N_Beta"/>
    <property type="match status" value="1"/>
</dbReference>
<dbReference type="InterPro" id="IPR004046">
    <property type="entry name" value="GST_C"/>
</dbReference>
<dbReference type="PROSITE" id="PS50405">
    <property type="entry name" value="GST_CTER"/>
    <property type="match status" value="1"/>
</dbReference>
<dbReference type="SFLD" id="SFLDG00358">
    <property type="entry name" value="Main_(cytGST)"/>
    <property type="match status" value="1"/>
</dbReference>
<protein>
    <submittedName>
        <fullName evidence="3">Glutathione S-transferase N-terminal domain-containing protein</fullName>
    </submittedName>
</protein>
<dbReference type="Gene3D" id="3.40.30.10">
    <property type="entry name" value="Glutaredoxin"/>
    <property type="match status" value="1"/>
</dbReference>
<dbReference type="InterPro" id="IPR010987">
    <property type="entry name" value="Glutathione-S-Trfase_C-like"/>
</dbReference>
<dbReference type="SFLD" id="SFLDS00019">
    <property type="entry name" value="Glutathione_Transferase_(cytos"/>
    <property type="match status" value="1"/>
</dbReference>
<evidence type="ECO:0000259" key="1">
    <source>
        <dbReference type="PROSITE" id="PS50404"/>
    </source>
</evidence>
<evidence type="ECO:0000313" key="3">
    <source>
        <dbReference type="EMBL" id="WAS96732.1"/>
    </source>
</evidence>
<dbReference type="PANTHER" id="PTHR44051">
    <property type="entry name" value="GLUTATHIONE S-TRANSFERASE-RELATED"/>
    <property type="match status" value="1"/>
</dbReference>
<dbReference type="InterPro" id="IPR036249">
    <property type="entry name" value="Thioredoxin-like_sf"/>
</dbReference>
<feature type="domain" description="GST N-terminal" evidence="1">
    <location>
        <begin position="1"/>
        <end position="81"/>
    </location>
</feature>
<dbReference type="RefSeq" id="WP_269039096.1">
    <property type="nucleotide sequence ID" value="NZ_CP114040.1"/>
</dbReference>
<dbReference type="Proteomes" id="UP001164459">
    <property type="component" value="Chromosome"/>
</dbReference>
<dbReference type="PANTHER" id="PTHR44051:SF8">
    <property type="entry name" value="GLUTATHIONE S-TRANSFERASE GSTA"/>
    <property type="match status" value="1"/>
</dbReference>
<evidence type="ECO:0000313" key="4">
    <source>
        <dbReference type="Proteomes" id="UP001164459"/>
    </source>
</evidence>
<proteinExistence type="predicted"/>
<sequence>MKLYYSPGACSLAPHIALRAAELAFEPVRVDPYRKIAADGRELAALHPGAYVPVLVLDDGAVLTETAVLLQYIADLAPSSGLAPPAGTFARVRVQEWLNFIATELHKGFAPFHPVHPADVDYRRGARARLASRFAYLAARLEGREYLAGDAFTVVDAYAFITLRAWVLNLQERLDGQPDLAAYYARLKRHPAVCAALDLEGVPT</sequence>
<accession>A0ABY7HBT8</accession>
<feature type="domain" description="GST C-terminal" evidence="2">
    <location>
        <begin position="87"/>
        <end position="204"/>
    </location>
</feature>
<dbReference type="EMBL" id="CP114040">
    <property type="protein sequence ID" value="WAS96732.1"/>
    <property type="molecule type" value="Genomic_DNA"/>
</dbReference>
<dbReference type="Pfam" id="PF13409">
    <property type="entry name" value="GST_N_2"/>
    <property type="match status" value="1"/>
</dbReference>
<dbReference type="InterPro" id="IPR004045">
    <property type="entry name" value="Glutathione_S-Trfase_N"/>
</dbReference>
<dbReference type="SUPFAM" id="SSF52833">
    <property type="entry name" value="Thioredoxin-like"/>
    <property type="match status" value="1"/>
</dbReference>
<dbReference type="InterPro" id="IPR040079">
    <property type="entry name" value="Glutathione_S-Trfase"/>
</dbReference>
<gene>
    <name evidence="3" type="ORF">O0S08_11330</name>
</gene>
<dbReference type="SFLD" id="SFLDG01150">
    <property type="entry name" value="Main.1:_Beta-like"/>
    <property type="match status" value="1"/>
</dbReference>
<dbReference type="CDD" id="cd03188">
    <property type="entry name" value="GST_C_Beta"/>
    <property type="match status" value="1"/>
</dbReference>
<dbReference type="SUPFAM" id="SSF47616">
    <property type="entry name" value="GST C-terminal domain-like"/>
    <property type="match status" value="1"/>
</dbReference>
<evidence type="ECO:0000259" key="2">
    <source>
        <dbReference type="PROSITE" id="PS50405"/>
    </source>
</evidence>
<reference evidence="3" key="1">
    <citation type="submission" date="2022-11" db="EMBL/GenBank/DDBJ databases">
        <title>Minimal conservation of predation-associated metabolite biosynthetic gene clusters underscores biosynthetic potential of Myxococcota including descriptions for ten novel species: Archangium lansinium sp. nov., Myxococcus landrumus sp. nov., Nannocystis bai.</title>
        <authorList>
            <person name="Ahearne A."/>
            <person name="Stevens C."/>
            <person name="Dowd S."/>
        </authorList>
    </citation>
    <scope>NUCLEOTIDE SEQUENCE</scope>
    <source>
        <strain evidence="3">Fl3</strain>
    </source>
</reference>
<dbReference type="Gene3D" id="1.20.1050.10">
    <property type="match status" value="1"/>
</dbReference>